<feature type="transmembrane region" description="Helical" evidence="2">
    <location>
        <begin position="21"/>
        <end position="41"/>
    </location>
</feature>
<evidence type="ECO:0000256" key="1">
    <source>
        <dbReference type="SAM" id="MobiDB-lite"/>
    </source>
</evidence>
<reference evidence="3 4" key="2">
    <citation type="journal article" date="2019" name="G3 (Bethesda)">
        <title>Hybrid Assembly of the Genome of the Entomopathogenic Nematode Steinernema carpocapsae Identifies the X-Chromosome.</title>
        <authorList>
            <person name="Serra L."/>
            <person name="Macchietto M."/>
            <person name="Macias-Munoz A."/>
            <person name="McGill C.J."/>
            <person name="Rodriguez I.M."/>
            <person name="Rodriguez B."/>
            <person name="Murad R."/>
            <person name="Mortazavi A."/>
        </authorList>
    </citation>
    <scope>NUCLEOTIDE SEQUENCE [LARGE SCALE GENOMIC DNA]</scope>
    <source>
        <strain evidence="3 4">ALL</strain>
    </source>
</reference>
<feature type="compositionally biased region" description="Polar residues" evidence="1">
    <location>
        <begin position="222"/>
        <end position="231"/>
    </location>
</feature>
<reference evidence="3 4" key="1">
    <citation type="journal article" date="2015" name="Genome Biol.">
        <title>Comparative genomics of Steinernema reveals deeply conserved gene regulatory networks.</title>
        <authorList>
            <person name="Dillman A.R."/>
            <person name="Macchietto M."/>
            <person name="Porter C.F."/>
            <person name="Rogers A."/>
            <person name="Williams B."/>
            <person name="Antoshechkin I."/>
            <person name="Lee M.M."/>
            <person name="Goodwin Z."/>
            <person name="Lu X."/>
            <person name="Lewis E.E."/>
            <person name="Goodrich-Blair H."/>
            <person name="Stock S.P."/>
            <person name="Adams B.J."/>
            <person name="Sternberg P.W."/>
            <person name="Mortazavi A."/>
        </authorList>
    </citation>
    <scope>NUCLEOTIDE SEQUENCE [LARGE SCALE GENOMIC DNA]</scope>
    <source>
        <strain evidence="3 4">ALL</strain>
    </source>
</reference>
<keyword evidence="2" id="KW-0472">Membrane</keyword>
<dbReference type="AlphaFoldDB" id="A0A4U5PHN1"/>
<protein>
    <submittedName>
        <fullName evidence="3">Uncharacterized protein</fullName>
    </submittedName>
</protein>
<feature type="transmembrane region" description="Helical" evidence="2">
    <location>
        <begin position="79"/>
        <end position="98"/>
    </location>
</feature>
<dbReference type="EMBL" id="AZBU02000002">
    <property type="protein sequence ID" value="TKR95634.1"/>
    <property type="molecule type" value="Genomic_DNA"/>
</dbReference>
<feature type="region of interest" description="Disordered" evidence="1">
    <location>
        <begin position="204"/>
        <end position="231"/>
    </location>
</feature>
<sequence>MGIRQQFLKAYHKCPFTAIRDVVIPLVSWIFDIVLYCHLANEYSKSITKEAEFACRQSHNIKVQRACRHLSTDLHAAPVFFLSCVTHTVVVHSIFYGFPRTWFIRRLLKLGTYNLVCIGVVLYGYFYSEIAFETSLPFLIIRVFVCIVYHIFTSVMWCCDKWCRKGDKRKPEKNEELVVEQLQVTTVHIHSGKTRLQRLREIQSRRTVSEEQPNEILVTTPKKLSTSASLP</sequence>
<feature type="transmembrane region" description="Helical" evidence="2">
    <location>
        <begin position="110"/>
        <end position="127"/>
    </location>
</feature>
<organism evidence="3 4">
    <name type="scientific">Steinernema carpocapsae</name>
    <name type="common">Entomopathogenic nematode</name>
    <dbReference type="NCBI Taxonomy" id="34508"/>
    <lineage>
        <taxon>Eukaryota</taxon>
        <taxon>Metazoa</taxon>
        <taxon>Ecdysozoa</taxon>
        <taxon>Nematoda</taxon>
        <taxon>Chromadorea</taxon>
        <taxon>Rhabditida</taxon>
        <taxon>Tylenchina</taxon>
        <taxon>Panagrolaimomorpha</taxon>
        <taxon>Strongyloidoidea</taxon>
        <taxon>Steinernematidae</taxon>
        <taxon>Steinernema</taxon>
    </lineage>
</organism>
<keyword evidence="2" id="KW-0812">Transmembrane</keyword>
<evidence type="ECO:0000256" key="2">
    <source>
        <dbReference type="SAM" id="Phobius"/>
    </source>
</evidence>
<evidence type="ECO:0000313" key="3">
    <source>
        <dbReference type="EMBL" id="TKR95634.1"/>
    </source>
</evidence>
<gene>
    <name evidence="3" type="ORF">L596_009775</name>
</gene>
<comment type="caution">
    <text evidence="3">The sequence shown here is derived from an EMBL/GenBank/DDBJ whole genome shotgun (WGS) entry which is preliminary data.</text>
</comment>
<evidence type="ECO:0000313" key="4">
    <source>
        <dbReference type="Proteomes" id="UP000298663"/>
    </source>
</evidence>
<proteinExistence type="predicted"/>
<keyword evidence="2" id="KW-1133">Transmembrane helix</keyword>
<dbReference type="Proteomes" id="UP000298663">
    <property type="component" value="Unassembled WGS sequence"/>
</dbReference>
<accession>A0A4U5PHN1</accession>
<feature type="transmembrane region" description="Helical" evidence="2">
    <location>
        <begin position="139"/>
        <end position="159"/>
    </location>
</feature>
<keyword evidence="4" id="KW-1185">Reference proteome</keyword>
<name>A0A4U5PHN1_STECR</name>